<evidence type="ECO:0000256" key="1">
    <source>
        <dbReference type="ARBA" id="ARBA00022527"/>
    </source>
</evidence>
<keyword evidence="5" id="KW-0067">ATP-binding</keyword>
<keyword evidence="1" id="KW-0723">Serine/threonine-protein kinase</keyword>
<dbReference type="Pfam" id="PF05147">
    <property type="entry name" value="LANC_like"/>
    <property type="match status" value="1"/>
</dbReference>
<dbReference type="PANTHER" id="PTHR24351">
    <property type="entry name" value="RIBOSOMAL PROTEIN S6 KINASE"/>
    <property type="match status" value="1"/>
</dbReference>
<name>A0A7W7RLA3_9ACTN</name>
<keyword evidence="2" id="KW-0808">Transferase</keyword>
<proteinExistence type="predicted"/>
<dbReference type="Proteomes" id="UP000523007">
    <property type="component" value="Unassembled WGS sequence"/>
</dbReference>
<protein>
    <recommendedName>
        <fullName evidence="6">Protein kinase domain-containing protein</fullName>
    </recommendedName>
</protein>
<dbReference type="Pfam" id="PF25816">
    <property type="entry name" value="RamC_N"/>
    <property type="match status" value="1"/>
</dbReference>
<dbReference type="SUPFAM" id="SSF158745">
    <property type="entry name" value="LanC-like"/>
    <property type="match status" value="1"/>
</dbReference>
<sequence length="825" mass="89695">MDSPVPDGWERKVGAEWVVMRPDNWSGPRQGWKIHLSATLENAPEILDTVWEYCMSHPVMFKFIRSTGVLARRNGKYGDRGSSGKFISLFPPNDADLEKLLHDLDGLLSGNDGPYILSDLRWRSGPLYVRYGGFDMMMGVDTSGEMVPCIVNPQGELVPDHRGPSFRVPDWVDIPGFLDEAHKARRAQNLSDFPFTVYRALHFSNGGGVYRATASETGEDVILKEARPFSGIDASNEDAVERIRREKWALEVLDGMPGIPRVERFIRGHEHYFLVREFVAGRPLNARIQEKNPLLTGDGHASGQACAEYARWGLSILEQVRSGISGMHERGVVFGDLQPRNILVDDDDTVGFIDFEAISSVADASPQSLGTPGYAAPQGYTGTDIDWYAFGCLCLAVFAPVTTLVPWGEDKVRALLELVEKSFDLPEDFAAEVRRHLGRDHAAAVPFADPEWKPDGVSGPSPTRDRIIGEIVAGAAPEREDRLHPGDIAQFLRPGGGVAFGSGALGVLWAARQADAPLPGAHLEWTLERLEHLERTSALESMGPGLFHGSAGISYALRTLGRGAEADRVLERALEAPRGTELGIADGLSGIGLELLHRSCRSDEDTHAAQARRVAEDVVEALHLSPVDRRKRGLLHGRCGAALFLVRCYERFRDPAMLQEAGEALHSELSAVGWAPESGRFDPSAHVRRTHGLSGMPGIGVALHAYLRHVDEPPLRTALDDCRETMESPIVACAGLEHGRAGTILALSRVTGGTAEEIPALLRHGDALGWYAISTDDGRLGFLGAHNLRLSADLLTGSAGVLAALRALSHGPDSFPVLDPQEPCG</sequence>
<evidence type="ECO:0000256" key="5">
    <source>
        <dbReference type="ARBA" id="ARBA00022840"/>
    </source>
</evidence>
<evidence type="ECO:0000313" key="7">
    <source>
        <dbReference type="EMBL" id="MBB4934083.1"/>
    </source>
</evidence>
<evidence type="ECO:0000256" key="2">
    <source>
        <dbReference type="ARBA" id="ARBA00022679"/>
    </source>
</evidence>
<dbReference type="InterPro" id="IPR000719">
    <property type="entry name" value="Prot_kinase_dom"/>
</dbReference>
<evidence type="ECO:0000313" key="8">
    <source>
        <dbReference type="Proteomes" id="UP000523007"/>
    </source>
</evidence>
<dbReference type="InterPro" id="IPR058053">
    <property type="entry name" value="RamC_C"/>
</dbReference>
<keyword evidence="4" id="KW-0418">Kinase</keyword>
<accession>A0A7W7RLA3</accession>
<dbReference type="PROSITE" id="PS50011">
    <property type="entry name" value="PROTEIN_KINASE_DOM"/>
    <property type="match status" value="1"/>
</dbReference>
<keyword evidence="8" id="KW-1185">Reference proteome</keyword>
<dbReference type="Gene3D" id="1.50.10.10">
    <property type="match status" value="1"/>
</dbReference>
<dbReference type="GO" id="GO:0004674">
    <property type="term" value="F:protein serine/threonine kinase activity"/>
    <property type="evidence" value="ECO:0007669"/>
    <property type="project" value="UniProtKB-KW"/>
</dbReference>
<evidence type="ECO:0000256" key="4">
    <source>
        <dbReference type="ARBA" id="ARBA00022777"/>
    </source>
</evidence>
<gene>
    <name evidence="7" type="ORF">F4561_004903</name>
</gene>
<organism evidence="7 8">
    <name type="scientific">Lipingzhangella halophila</name>
    <dbReference type="NCBI Taxonomy" id="1783352"/>
    <lineage>
        <taxon>Bacteria</taxon>
        <taxon>Bacillati</taxon>
        <taxon>Actinomycetota</taxon>
        <taxon>Actinomycetes</taxon>
        <taxon>Streptosporangiales</taxon>
        <taxon>Nocardiopsidaceae</taxon>
        <taxon>Lipingzhangella</taxon>
    </lineage>
</organism>
<dbReference type="GO" id="GO:0005524">
    <property type="term" value="F:ATP binding"/>
    <property type="evidence" value="ECO:0007669"/>
    <property type="project" value="UniProtKB-KW"/>
</dbReference>
<evidence type="ECO:0000259" key="6">
    <source>
        <dbReference type="PROSITE" id="PS50011"/>
    </source>
</evidence>
<dbReference type="SUPFAM" id="SSF56112">
    <property type="entry name" value="Protein kinase-like (PK-like)"/>
    <property type="match status" value="1"/>
</dbReference>
<reference evidence="7 8" key="1">
    <citation type="submission" date="2020-08" db="EMBL/GenBank/DDBJ databases">
        <title>Sequencing the genomes of 1000 actinobacteria strains.</title>
        <authorList>
            <person name="Klenk H.-P."/>
        </authorList>
    </citation>
    <scope>NUCLEOTIDE SEQUENCE [LARGE SCALE GENOMIC DNA]</scope>
    <source>
        <strain evidence="7 8">DSM 102030</strain>
    </source>
</reference>
<keyword evidence="3" id="KW-0547">Nucleotide-binding</keyword>
<dbReference type="InterPro" id="IPR011009">
    <property type="entry name" value="Kinase-like_dom_sf"/>
</dbReference>
<comment type="caution">
    <text evidence="7">The sequence shown here is derived from an EMBL/GenBank/DDBJ whole genome shotgun (WGS) entry which is preliminary data.</text>
</comment>
<dbReference type="GO" id="GO:0005975">
    <property type="term" value="P:carbohydrate metabolic process"/>
    <property type="evidence" value="ECO:0007669"/>
    <property type="project" value="InterPro"/>
</dbReference>
<dbReference type="SMART" id="SM00220">
    <property type="entry name" value="S_TKc"/>
    <property type="match status" value="1"/>
</dbReference>
<dbReference type="SMART" id="SM01260">
    <property type="entry name" value="LANC_like"/>
    <property type="match status" value="1"/>
</dbReference>
<dbReference type="Pfam" id="PF00069">
    <property type="entry name" value="Pkinase"/>
    <property type="match status" value="1"/>
</dbReference>
<feature type="domain" description="Protein kinase" evidence="6">
    <location>
        <begin position="195"/>
        <end position="492"/>
    </location>
</feature>
<dbReference type="InterPro" id="IPR007822">
    <property type="entry name" value="LANC-like"/>
</dbReference>
<dbReference type="CDD" id="cd04791">
    <property type="entry name" value="LanC_SerThrkinase"/>
    <property type="match status" value="1"/>
</dbReference>
<dbReference type="NCBIfam" id="NF038151">
    <property type="entry name" value="lanthi_synth_III"/>
    <property type="match status" value="1"/>
</dbReference>
<dbReference type="EMBL" id="JACHJT010000001">
    <property type="protein sequence ID" value="MBB4934083.1"/>
    <property type="molecule type" value="Genomic_DNA"/>
</dbReference>
<dbReference type="InterPro" id="IPR012341">
    <property type="entry name" value="6hp_glycosidase-like_sf"/>
</dbReference>
<dbReference type="InterPro" id="IPR057929">
    <property type="entry name" value="RamC_N"/>
</dbReference>
<dbReference type="AlphaFoldDB" id="A0A7W7RLA3"/>
<evidence type="ECO:0000256" key="3">
    <source>
        <dbReference type="ARBA" id="ARBA00022741"/>
    </source>
</evidence>
<dbReference type="GO" id="GO:0031179">
    <property type="term" value="P:peptide modification"/>
    <property type="evidence" value="ECO:0007669"/>
    <property type="project" value="InterPro"/>
</dbReference>
<dbReference type="InterPro" id="IPR053524">
    <property type="entry name" value="Aerial_hyphae_peptide-synth"/>
</dbReference>
<dbReference type="Gene3D" id="1.10.510.10">
    <property type="entry name" value="Transferase(Phosphotransferase) domain 1"/>
    <property type="match status" value="1"/>
</dbReference>